<dbReference type="InterPro" id="IPR030678">
    <property type="entry name" value="Peptide/Ni-bd"/>
</dbReference>
<dbReference type="PIRSF" id="PIRSF002741">
    <property type="entry name" value="MppA"/>
    <property type="match status" value="1"/>
</dbReference>
<evidence type="ECO:0000256" key="3">
    <source>
        <dbReference type="ARBA" id="ARBA00022729"/>
    </source>
</evidence>
<evidence type="ECO:0000259" key="5">
    <source>
        <dbReference type="Pfam" id="PF00496"/>
    </source>
</evidence>
<sequence length="601" mass="67990">MRHFIPFMAALLIGTPALAEPLHGIAMHGSPALPPDYKHFSYVNPDVKKGGKVAYGVVGTFDSLNPFVLKSMRTTARGLWDPIFGHLVYEPLMTRSSDEPFTLYGLLAESVEWDEGRSFIQFNLNPNAKWSDGEPVTADDVIFSFELLRDKGRIPFSNRLTPVEKMEKIGEHGVRFTFNDKADREFPLILATATPILPKHAIDPATFDQSTLRPPVGSGPYRVKSVSPGERIVYERNPDYWGKDIPSKVGFDNYEQVTVEYFLQENTLFEAFKKGEIDIYLEGSPTHWARAYDFPAVQNGDVVKDAFKPQLPTGMLGFVFNTRRPIFADVNVRAGLSLAFDFEWANKNLFEDAYTRTESFWQNSPLSSLGKPADEREIKILGTTRDRIEPAVLDGTYRLPRTDGSGADRKVLRESVELLKKGGYTIKNGRMSDASGRPLTFEVMTQTQDQEKLAITYQRTLKMIGIDMSIRTVDDAQYQARSGNFDYDVIVKSYPSSLSPGIEQMGRWGSSSRDKDGSFNFAGVADPDLDRLIEAMLTARSKEDFEATVRAYDRMLISGHYLVPLYHIAEQWVARRKHIGYPEALPLYGYQLNTWWDKRAQ</sequence>
<feature type="signal peptide" evidence="4">
    <location>
        <begin position="1"/>
        <end position="19"/>
    </location>
</feature>
<dbReference type="Gene3D" id="3.10.105.10">
    <property type="entry name" value="Dipeptide-binding Protein, Domain 3"/>
    <property type="match status" value="1"/>
</dbReference>
<evidence type="ECO:0000313" key="7">
    <source>
        <dbReference type="Proteomes" id="UP001496627"/>
    </source>
</evidence>
<keyword evidence="3 4" id="KW-0732">Signal</keyword>
<comment type="similarity">
    <text evidence="2">Belongs to the bacterial solute-binding protein 5 family.</text>
</comment>
<proteinExistence type="inferred from homology"/>
<comment type="subcellular location">
    <subcellularLocation>
        <location evidence="1">Periplasm</location>
    </subcellularLocation>
</comment>
<reference evidence="6 7" key="1">
    <citation type="submission" date="2024-05" db="EMBL/GenBank/DDBJ databases">
        <title>Neorhizobium sp. Rsf11, a plant growth promoting and heavy metal resistant PAH-degrader.</title>
        <authorList>
            <person name="Golubev S.N."/>
            <person name="Muratova A.Y."/>
            <person name="Markelova M.I."/>
        </authorList>
    </citation>
    <scope>NUCLEOTIDE SEQUENCE [LARGE SCALE GENOMIC DNA]</scope>
    <source>
        <strain evidence="6 7">Rsf11</strain>
    </source>
</reference>
<dbReference type="SUPFAM" id="SSF53850">
    <property type="entry name" value="Periplasmic binding protein-like II"/>
    <property type="match status" value="1"/>
</dbReference>
<name>A0ABV0M158_9HYPH</name>
<organism evidence="6 7">
    <name type="scientific">Neorhizobium phenanthreniclasticum</name>
    <dbReference type="NCBI Taxonomy" id="3157917"/>
    <lineage>
        <taxon>Bacteria</taxon>
        <taxon>Pseudomonadati</taxon>
        <taxon>Pseudomonadota</taxon>
        <taxon>Alphaproteobacteria</taxon>
        <taxon>Hyphomicrobiales</taxon>
        <taxon>Rhizobiaceae</taxon>
        <taxon>Rhizobium/Agrobacterium group</taxon>
        <taxon>Neorhizobium</taxon>
    </lineage>
</organism>
<evidence type="ECO:0000313" key="6">
    <source>
        <dbReference type="EMBL" id="MEQ1405598.1"/>
    </source>
</evidence>
<dbReference type="CDD" id="cd08497">
    <property type="entry name" value="MbnE-like"/>
    <property type="match status" value="1"/>
</dbReference>
<evidence type="ECO:0000256" key="1">
    <source>
        <dbReference type="ARBA" id="ARBA00004418"/>
    </source>
</evidence>
<evidence type="ECO:0000256" key="4">
    <source>
        <dbReference type="SAM" id="SignalP"/>
    </source>
</evidence>
<comment type="caution">
    <text evidence="6">The sequence shown here is derived from an EMBL/GenBank/DDBJ whole genome shotgun (WGS) entry which is preliminary data.</text>
</comment>
<feature type="chain" id="PRO_5046868025" evidence="4">
    <location>
        <begin position="20"/>
        <end position="601"/>
    </location>
</feature>
<feature type="domain" description="Solute-binding protein family 5" evidence="5">
    <location>
        <begin position="103"/>
        <end position="514"/>
    </location>
</feature>
<gene>
    <name evidence="6" type="ORF">ABK249_11705</name>
</gene>
<dbReference type="Pfam" id="PF00496">
    <property type="entry name" value="SBP_bac_5"/>
    <property type="match status" value="1"/>
</dbReference>
<keyword evidence="7" id="KW-1185">Reference proteome</keyword>
<dbReference type="Proteomes" id="UP001496627">
    <property type="component" value="Unassembled WGS sequence"/>
</dbReference>
<dbReference type="PANTHER" id="PTHR30290">
    <property type="entry name" value="PERIPLASMIC BINDING COMPONENT OF ABC TRANSPORTER"/>
    <property type="match status" value="1"/>
</dbReference>
<evidence type="ECO:0000256" key="2">
    <source>
        <dbReference type="ARBA" id="ARBA00005695"/>
    </source>
</evidence>
<dbReference type="InterPro" id="IPR039424">
    <property type="entry name" value="SBP_5"/>
</dbReference>
<dbReference type="RefSeq" id="WP_348863128.1">
    <property type="nucleotide sequence ID" value="NZ_JBEAAL010000007.1"/>
</dbReference>
<dbReference type="PANTHER" id="PTHR30290:SF64">
    <property type="entry name" value="ABC TRANSPORTER PERIPLASMIC BINDING PROTEIN"/>
    <property type="match status" value="1"/>
</dbReference>
<accession>A0ABV0M158</accession>
<dbReference type="EMBL" id="JBEAAL010000007">
    <property type="protein sequence ID" value="MEQ1405598.1"/>
    <property type="molecule type" value="Genomic_DNA"/>
</dbReference>
<protein>
    <submittedName>
        <fullName evidence="6">Extracellular solute-binding protein</fullName>
    </submittedName>
</protein>
<dbReference type="InterPro" id="IPR000914">
    <property type="entry name" value="SBP_5_dom"/>
</dbReference>
<dbReference type="Gene3D" id="3.40.190.10">
    <property type="entry name" value="Periplasmic binding protein-like II"/>
    <property type="match status" value="1"/>
</dbReference>